<dbReference type="InterPro" id="IPR050910">
    <property type="entry name" value="JMJD6_ArgDemeth/LysHydrox"/>
</dbReference>
<evidence type="ECO:0000313" key="4">
    <source>
        <dbReference type="EMBL" id="KAG7192567.1"/>
    </source>
</evidence>
<dbReference type="RefSeq" id="XP_043048117.1">
    <property type="nucleotide sequence ID" value="XM_043192453.1"/>
</dbReference>
<feature type="region of interest" description="Disordered" evidence="1">
    <location>
        <begin position="1"/>
        <end position="63"/>
    </location>
</feature>
<keyword evidence="5" id="KW-1185">Reference proteome</keyword>
<evidence type="ECO:0008006" key="6">
    <source>
        <dbReference type="Google" id="ProtNLM"/>
    </source>
</evidence>
<evidence type="ECO:0000256" key="1">
    <source>
        <dbReference type="SAM" id="MobiDB-lite"/>
    </source>
</evidence>
<dbReference type="Proteomes" id="UP000790833">
    <property type="component" value="Unassembled WGS sequence"/>
</dbReference>
<dbReference type="SUPFAM" id="SSF81383">
    <property type="entry name" value="F-box domain"/>
    <property type="match status" value="1"/>
</dbReference>
<dbReference type="InterPro" id="IPR036047">
    <property type="entry name" value="F-box-like_dom_sf"/>
</dbReference>
<dbReference type="Gene3D" id="2.60.120.650">
    <property type="entry name" value="Cupin"/>
    <property type="match status" value="1"/>
</dbReference>
<dbReference type="SMART" id="SM00558">
    <property type="entry name" value="JmjC"/>
    <property type="match status" value="1"/>
</dbReference>
<accession>A0A9P8AHJ1</accession>
<dbReference type="InterPro" id="IPR041667">
    <property type="entry name" value="Cupin_8"/>
</dbReference>
<feature type="domain" description="JmjC" evidence="3">
    <location>
        <begin position="298"/>
        <end position="452"/>
    </location>
</feature>
<name>A0A9P8AHJ1_9ASCO</name>
<dbReference type="PANTHER" id="PTHR12480">
    <property type="entry name" value="ARGININE DEMETHYLASE AND LYSYL-HYDROXYLASE JMJD"/>
    <property type="match status" value="1"/>
</dbReference>
<evidence type="ECO:0000259" key="2">
    <source>
        <dbReference type="PROSITE" id="PS50181"/>
    </source>
</evidence>
<dbReference type="GeneID" id="66115041"/>
<feature type="compositionally biased region" description="Polar residues" evidence="1">
    <location>
        <begin position="1"/>
        <end position="12"/>
    </location>
</feature>
<evidence type="ECO:0000313" key="5">
    <source>
        <dbReference type="Proteomes" id="UP000790833"/>
    </source>
</evidence>
<dbReference type="AlphaFoldDB" id="A0A9P8AHJ1"/>
<feature type="compositionally biased region" description="Polar residues" evidence="1">
    <location>
        <begin position="32"/>
        <end position="41"/>
    </location>
</feature>
<dbReference type="Gene3D" id="1.20.1280.50">
    <property type="match status" value="1"/>
</dbReference>
<dbReference type="PROSITE" id="PS51184">
    <property type="entry name" value="JMJC"/>
    <property type="match status" value="1"/>
</dbReference>
<feature type="domain" description="F-box" evidence="2">
    <location>
        <begin position="71"/>
        <end position="118"/>
    </location>
</feature>
<dbReference type="InterPro" id="IPR003347">
    <property type="entry name" value="JmjC_dom"/>
</dbReference>
<gene>
    <name evidence="4" type="ORF">KQ657_001667</name>
</gene>
<proteinExistence type="predicted"/>
<reference evidence="4" key="1">
    <citation type="submission" date="2021-03" db="EMBL/GenBank/DDBJ databases">
        <authorList>
            <person name="Palmer J.M."/>
        </authorList>
    </citation>
    <scope>NUCLEOTIDE SEQUENCE</scope>
    <source>
        <strain evidence="4">ARV_011</strain>
    </source>
</reference>
<dbReference type="PANTHER" id="PTHR12480:SF21">
    <property type="entry name" value="JMJC DOMAIN-CONTAINING PROTEIN 8"/>
    <property type="match status" value="1"/>
</dbReference>
<protein>
    <recommendedName>
        <fullName evidence="6">JmjC domain-containing protein</fullName>
    </recommendedName>
</protein>
<dbReference type="InterPro" id="IPR001810">
    <property type="entry name" value="F-box_dom"/>
</dbReference>
<dbReference type="Pfam" id="PF13621">
    <property type="entry name" value="Cupin_8"/>
    <property type="match status" value="1"/>
</dbReference>
<dbReference type="SUPFAM" id="SSF51197">
    <property type="entry name" value="Clavaminate synthase-like"/>
    <property type="match status" value="1"/>
</dbReference>
<dbReference type="PROSITE" id="PS50181">
    <property type="entry name" value="FBOX"/>
    <property type="match status" value="1"/>
</dbReference>
<dbReference type="GO" id="GO:0005634">
    <property type="term" value="C:nucleus"/>
    <property type="evidence" value="ECO:0007669"/>
    <property type="project" value="TreeGrafter"/>
</dbReference>
<comment type="caution">
    <text evidence="4">The sequence shown here is derived from an EMBL/GenBank/DDBJ whole genome shotgun (WGS) entry which is preliminary data.</text>
</comment>
<organism evidence="4 5">
    <name type="scientific">Scheffersomyces spartinae</name>
    <dbReference type="NCBI Taxonomy" id="45513"/>
    <lineage>
        <taxon>Eukaryota</taxon>
        <taxon>Fungi</taxon>
        <taxon>Dikarya</taxon>
        <taxon>Ascomycota</taxon>
        <taxon>Saccharomycotina</taxon>
        <taxon>Pichiomycetes</taxon>
        <taxon>Debaryomycetaceae</taxon>
        <taxon>Scheffersomyces</taxon>
    </lineage>
</organism>
<sequence>MDISGANRQPENVMSGMFEGSTRTASYPDLNRQISTSTTSRPHPLNVKPGGNQLLGDPEPSSGKATKSQLLGYLDILPESLLLELLSYVESADTLRSLAHTSRIMYAYLYDEEIWRRLYFRQSSVSNGNLELKWRGSWRKTLLQINTEALVTVHRNQLCSDVIYRPFQCSQIDYERLFHKIIVEEEKYHKDALEGVLGILPEGRIQRFQENEMHIERFRNQWTNKPFILVNNDANRWPQWDLDTLAERFSDVKFRQELAQWDLSHYVQYARTNKDELPLYLFDCSSDAMKELRKEYKAPAIFQEDLFKVWEQEGKPCCRPDYAWIIMGPARTGSTFHKDPNYTSAWNTALVGRKIWIMFPPDILPPGVGIDGEESEVTAPVGIAEWVISGFFNDSLKVPGCQVAVTFPGECMYVPSGWWHSVINIDESVALTQNFVPQQLLANGLFFLKNKREQISGFYPAKVCEAIGDFLQNQRSDENEDEDMDKIRNYLIQFEKLDEALKQEDCGEITEDKLTAMPIFELYKKFLIASGHGLELTKALQKLQVLEENERAKRLQNMPPKHSDKWEKLTELTCFTFNFDNSDSDED</sequence>
<dbReference type="GO" id="GO:0000987">
    <property type="term" value="F:cis-regulatory region sequence-specific DNA binding"/>
    <property type="evidence" value="ECO:0007669"/>
    <property type="project" value="TreeGrafter"/>
</dbReference>
<evidence type="ECO:0000259" key="3">
    <source>
        <dbReference type="PROSITE" id="PS51184"/>
    </source>
</evidence>
<dbReference type="EMBL" id="JAHMUF010000017">
    <property type="protein sequence ID" value="KAG7192567.1"/>
    <property type="molecule type" value="Genomic_DNA"/>
</dbReference>
<dbReference type="Pfam" id="PF12937">
    <property type="entry name" value="F-box-like"/>
    <property type="match status" value="1"/>
</dbReference>
<dbReference type="OrthoDB" id="424465at2759"/>